<dbReference type="Gene3D" id="3.40.50.2300">
    <property type="match status" value="2"/>
</dbReference>
<dbReference type="EC" id="2.7.13.3" evidence="3"/>
<dbReference type="GO" id="GO:0005524">
    <property type="term" value="F:ATP binding"/>
    <property type="evidence" value="ECO:0007669"/>
    <property type="project" value="UniProtKB-KW"/>
</dbReference>
<dbReference type="GO" id="GO:0000155">
    <property type="term" value="F:phosphorelay sensor kinase activity"/>
    <property type="evidence" value="ECO:0007669"/>
    <property type="project" value="InterPro"/>
</dbReference>
<evidence type="ECO:0000256" key="13">
    <source>
        <dbReference type="ARBA" id="ARBA00023136"/>
    </source>
</evidence>
<dbReference type="InterPro" id="IPR001789">
    <property type="entry name" value="Sig_transdc_resp-reg_receiver"/>
</dbReference>
<dbReference type="InterPro" id="IPR004358">
    <property type="entry name" value="Sig_transdc_His_kin-like_C"/>
</dbReference>
<feature type="compositionally biased region" description="Basic and acidic residues" evidence="19">
    <location>
        <begin position="1690"/>
        <end position="1701"/>
    </location>
</feature>
<keyword evidence="7 20" id="KW-0812">Transmembrane</keyword>
<feature type="transmembrane region" description="Helical" evidence="20">
    <location>
        <begin position="291"/>
        <end position="313"/>
    </location>
</feature>
<dbReference type="NCBIfam" id="TIGR00229">
    <property type="entry name" value="sensory_box"/>
    <property type="match status" value="4"/>
</dbReference>
<proteinExistence type="predicted"/>
<dbReference type="PANTHER" id="PTHR45339">
    <property type="entry name" value="HYBRID SIGNAL TRANSDUCTION HISTIDINE KINASE J"/>
    <property type="match status" value="1"/>
</dbReference>
<keyword evidence="18" id="KW-0175">Coiled coil</keyword>
<dbReference type="PRINTS" id="PR00344">
    <property type="entry name" value="BCTRLSENSOR"/>
</dbReference>
<keyword evidence="5 17" id="KW-0597">Phosphoprotein</keyword>
<dbReference type="Gene3D" id="1.10.287.130">
    <property type="match status" value="1"/>
</dbReference>
<feature type="domain" description="Response regulatory" evidence="22">
    <location>
        <begin position="1426"/>
        <end position="1544"/>
    </location>
</feature>
<organism evidence="26 27">
    <name type="scientific">Azospirillum lipoferum</name>
    <dbReference type="NCBI Taxonomy" id="193"/>
    <lineage>
        <taxon>Bacteria</taxon>
        <taxon>Pseudomonadati</taxon>
        <taxon>Pseudomonadota</taxon>
        <taxon>Alphaproteobacteria</taxon>
        <taxon>Rhodospirillales</taxon>
        <taxon>Azospirillaceae</taxon>
        <taxon>Azospirillum</taxon>
    </lineage>
</organism>
<comment type="catalytic activity">
    <reaction evidence="1">
        <text>ATP + protein L-histidine = ADP + protein N-phospho-L-histidine.</text>
        <dbReference type="EC" id="2.7.13.3"/>
    </reaction>
</comment>
<keyword evidence="27" id="KW-1185">Reference proteome</keyword>
<evidence type="ECO:0000256" key="2">
    <source>
        <dbReference type="ARBA" id="ARBA00004651"/>
    </source>
</evidence>
<dbReference type="InterPro" id="IPR013767">
    <property type="entry name" value="PAS_fold"/>
</dbReference>
<dbReference type="SUPFAM" id="SSF55785">
    <property type="entry name" value="PYP-like sensor domain (PAS domain)"/>
    <property type="match status" value="5"/>
</dbReference>
<dbReference type="PROSITE" id="PS50894">
    <property type="entry name" value="HPT"/>
    <property type="match status" value="1"/>
</dbReference>
<dbReference type="Pfam" id="PF01627">
    <property type="entry name" value="Hpt"/>
    <property type="match status" value="1"/>
</dbReference>
<dbReference type="Gene3D" id="3.30.450.20">
    <property type="entry name" value="PAS domain"/>
    <property type="match status" value="6"/>
</dbReference>
<evidence type="ECO:0000256" key="6">
    <source>
        <dbReference type="ARBA" id="ARBA00022679"/>
    </source>
</evidence>
<evidence type="ECO:0000256" key="10">
    <source>
        <dbReference type="ARBA" id="ARBA00022840"/>
    </source>
</evidence>
<keyword evidence="12" id="KW-0902">Two-component regulatory system</keyword>
<keyword evidence="6" id="KW-0808">Transferase</keyword>
<evidence type="ECO:0000259" key="24">
    <source>
        <dbReference type="PROSITE" id="PS50113"/>
    </source>
</evidence>
<dbReference type="InterPro" id="IPR008207">
    <property type="entry name" value="Sig_transdc_His_kin_Hpt_dom"/>
</dbReference>
<evidence type="ECO:0000256" key="9">
    <source>
        <dbReference type="ARBA" id="ARBA00022777"/>
    </source>
</evidence>
<dbReference type="Pfam" id="PF00989">
    <property type="entry name" value="PAS"/>
    <property type="match status" value="1"/>
</dbReference>
<dbReference type="FunFam" id="1.10.287.130:FF:000002">
    <property type="entry name" value="Two-component osmosensing histidine kinase"/>
    <property type="match status" value="1"/>
</dbReference>
<dbReference type="InterPro" id="IPR036097">
    <property type="entry name" value="HisK_dim/P_sf"/>
</dbReference>
<dbReference type="SMART" id="SM00448">
    <property type="entry name" value="REC"/>
    <property type="match status" value="2"/>
</dbReference>
<feature type="domain" description="Histidine kinase" evidence="21">
    <location>
        <begin position="1042"/>
        <end position="1263"/>
    </location>
</feature>
<evidence type="ECO:0000256" key="12">
    <source>
        <dbReference type="ARBA" id="ARBA00023012"/>
    </source>
</evidence>
<dbReference type="SUPFAM" id="SSF47384">
    <property type="entry name" value="Homodimeric domain of signal transducing histidine kinase"/>
    <property type="match status" value="1"/>
</dbReference>
<dbReference type="InterPro" id="IPR036890">
    <property type="entry name" value="HATPase_C_sf"/>
</dbReference>
<evidence type="ECO:0000256" key="14">
    <source>
        <dbReference type="ARBA" id="ARBA00064003"/>
    </source>
</evidence>
<feature type="domain" description="PAC" evidence="24">
    <location>
        <begin position="583"/>
        <end position="636"/>
    </location>
</feature>
<dbReference type="PROSITE" id="PS50110">
    <property type="entry name" value="RESPONSE_REGULATORY"/>
    <property type="match status" value="2"/>
</dbReference>
<feature type="coiled-coil region" evidence="18">
    <location>
        <begin position="347"/>
        <end position="374"/>
    </location>
</feature>
<evidence type="ECO:0000313" key="26">
    <source>
        <dbReference type="EMBL" id="KAA0590386.1"/>
    </source>
</evidence>
<dbReference type="PROSITE" id="PS50109">
    <property type="entry name" value="HIS_KIN"/>
    <property type="match status" value="1"/>
</dbReference>
<evidence type="ECO:0000259" key="25">
    <source>
        <dbReference type="PROSITE" id="PS50894"/>
    </source>
</evidence>
<gene>
    <name evidence="26" type="ORF">FZ942_31540</name>
</gene>
<evidence type="ECO:0000256" key="3">
    <source>
        <dbReference type="ARBA" id="ARBA00012438"/>
    </source>
</evidence>
<dbReference type="OrthoDB" id="9801651at2"/>
<keyword evidence="13 20" id="KW-0472">Membrane</keyword>
<evidence type="ECO:0000256" key="5">
    <source>
        <dbReference type="ARBA" id="ARBA00022553"/>
    </source>
</evidence>
<dbReference type="CDD" id="cd17546">
    <property type="entry name" value="REC_hyHK_CKI1_RcsC-like"/>
    <property type="match status" value="2"/>
</dbReference>
<dbReference type="InterPro" id="IPR011006">
    <property type="entry name" value="CheY-like_superfamily"/>
</dbReference>
<dbReference type="PROSITE" id="PS50112">
    <property type="entry name" value="PAS"/>
    <property type="match status" value="2"/>
</dbReference>
<dbReference type="PANTHER" id="PTHR45339:SF1">
    <property type="entry name" value="HYBRID SIGNAL TRANSDUCTION HISTIDINE KINASE J"/>
    <property type="match status" value="1"/>
</dbReference>
<feature type="domain" description="PAS" evidence="23">
    <location>
        <begin position="784"/>
        <end position="839"/>
    </location>
</feature>
<feature type="domain" description="HPt" evidence="25">
    <location>
        <begin position="1596"/>
        <end position="1689"/>
    </location>
</feature>
<feature type="transmembrane region" description="Helical" evidence="20">
    <location>
        <begin position="26"/>
        <end position="46"/>
    </location>
</feature>
<evidence type="ECO:0000256" key="15">
    <source>
        <dbReference type="ARBA" id="ARBA00068150"/>
    </source>
</evidence>
<evidence type="ECO:0000256" key="11">
    <source>
        <dbReference type="ARBA" id="ARBA00022989"/>
    </source>
</evidence>
<evidence type="ECO:0000256" key="18">
    <source>
        <dbReference type="SAM" id="Coils"/>
    </source>
</evidence>
<evidence type="ECO:0000259" key="21">
    <source>
        <dbReference type="PROSITE" id="PS50109"/>
    </source>
</evidence>
<dbReference type="SUPFAM" id="SSF55874">
    <property type="entry name" value="ATPase domain of HSP90 chaperone/DNA topoisomerase II/histidine kinase"/>
    <property type="match status" value="1"/>
</dbReference>
<dbReference type="InterPro" id="IPR003661">
    <property type="entry name" value="HisK_dim/P_dom"/>
</dbReference>
<dbReference type="CDD" id="cd16922">
    <property type="entry name" value="HATPase_EvgS-ArcB-TorS-like"/>
    <property type="match status" value="1"/>
</dbReference>
<dbReference type="Gene3D" id="1.20.120.160">
    <property type="entry name" value="HPT domain"/>
    <property type="match status" value="1"/>
</dbReference>
<dbReference type="SUPFAM" id="SSF52172">
    <property type="entry name" value="CheY-like"/>
    <property type="match status" value="2"/>
</dbReference>
<evidence type="ECO:0000259" key="23">
    <source>
        <dbReference type="PROSITE" id="PS50112"/>
    </source>
</evidence>
<dbReference type="InterPro" id="IPR013656">
    <property type="entry name" value="PAS_4"/>
</dbReference>
<evidence type="ECO:0000256" key="8">
    <source>
        <dbReference type="ARBA" id="ARBA00022741"/>
    </source>
</evidence>
<dbReference type="GO" id="GO:0006355">
    <property type="term" value="P:regulation of DNA-templated transcription"/>
    <property type="evidence" value="ECO:0007669"/>
    <property type="project" value="InterPro"/>
</dbReference>
<dbReference type="InterPro" id="IPR001610">
    <property type="entry name" value="PAC"/>
</dbReference>
<evidence type="ECO:0000256" key="17">
    <source>
        <dbReference type="PROSITE-ProRule" id="PRU00169"/>
    </source>
</evidence>
<dbReference type="CDD" id="cd00082">
    <property type="entry name" value="HisKA"/>
    <property type="match status" value="1"/>
</dbReference>
<accession>A0A5A9G7M5</accession>
<evidence type="ECO:0000259" key="22">
    <source>
        <dbReference type="PROSITE" id="PS50110"/>
    </source>
</evidence>
<keyword evidence="4" id="KW-1003">Cell membrane</keyword>
<feature type="modified residue" description="4-aspartylphosphate" evidence="17">
    <location>
        <position position="1477"/>
    </location>
</feature>
<feature type="domain" description="PAS" evidence="23">
    <location>
        <begin position="382"/>
        <end position="419"/>
    </location>
</feature>
<evidence type="ECO:0000256" key="16">
    <source>
        <dbReference type="PROSITE-ProRule" id="PRU00110"/>
    </source>
</evidence>
<comment type="caution">
    <text evidence="26">The sequence shown here is derived from an EMBL/GenBank/DDBJ whole genome shotgun (WGS) entry which is preliminary data.</text>
</comment>
<feature type="modified residue" description="Phosphohistidine" evidence="16">
    <location>
        <position position="1635"/>
    </location>
</feature>
<dbReference type="SMART" id="SM00086">
    <property type="entry name" value="PAC"/>
    <property type="match status" value="4"/>
</dbReference>
<reference evidence="26 27" key="1">
    <citation type="submission" date="2019-08" db="EMBL/GenBank/DDBJ databases">
        <authorList>
            <person name="Grouzdev D."/>
            <person name="Tikhonova E."/>
            <person name="Kravchenko I."/>
        </authorList>
    </citation>
    <scope>NUCLEOTIDE SEQUENCE [LARGE SCALE GENOMIC DNA]</scope>
    <source>
        <strain evidence="26 27">59b</strain>
    </source>
</reference>
<name>A0A5A9G7M5_AZOLI</name>
<comment type="subcellular location">
    <subcellularLocation>
        <location evidence="2">Cell membrane</location>
        <topology evidence="2">Multi-pass membrane protein</topology>
    </subcellularLocation>
</comment>
<dbReference type="InterPro" id="IPR000014">
    <property type="entry name" value="PAS"/>
</dbReference>
<dbReference type="CDD" id="cd00130">
    <property type="entry name" value="PAS"/>
    <property type="match status" value="3"/>
</dbReference>
<feature type="domain" description="PAC" evidence="24">
    <location>
        <begin position="456"/>
        <end position="513"/>
    </location>
</feature>
<keyword evidence="10" id="KW-0067">ATP-binding</keyword>
<dbReference type="InterPro" id="IPR003594">
    <property type="entry name" value="HATPase_dom"/>
</dbReference>
<protein>
    <recommendedName>
        <fullName evidence="15">Sensory/regulatory protein RpfC</fullName>
        <ecNumber evidence="3">2.7.13.3</ecNumber>
    </recommendedName>
</protein>
<dbReference type="Pfam" id="PF00072">
    <property type="entry name" value="Response_reg"/>
    <property type="match status" value="2"/>
</dbReference>
<dbReference type="FunFam" id="3.30.565.10:FF:000010">
    <property type="entry name" value="Sensor histidine kinase RcsC"/>
    <property type="match status" value="1"/>
</dbReference>
<sequence>MPMAQDNSLFGGSSGPSGLPTIRTKLATVVLACILPSLLGLGLLTYQSCQRERAQMERDAIQMARALSIAVDRDIDVVESAAKALAIFPSLEEGGFAAFDAQARQLLSGDFPGTAVVVMDEAGQQLVNTLRPFGTALPRTGNLDPIRRVFGNGQPVVSDLLYGTIYKQYLTAIYVPVRQGGTVKYVIDIVVLPERFNRIFVEQRLPPGRIASIFDSQGVIVARTHLAEKFVGQKGVPSLVKALQESPEGFFETNTLEGIPVFVAFSRSEKTGWSVAIGIPRSVETAELLRSVAPTIAGVLILLCMGFAASWILGGRIGRSVRELAAPALALAEGRPLQALDSGFREAVEVEHALKAVERDLNAHRNHLEAMVAERTLALQSATARLEQVLESAGEGIYGVDGDNRLVFANRAAAEILGWPNPQGMIGLPETQVVRHQLADGRACAEGGCSIVRTLEDGETRRIHDEYFCRTDGQRIPVEYVVAAQRVDGEVAGAVVIFGDVTQHRVAEAALRERQELFEQMFAAGSAIKLLLNPENGLIVDANSAAAEFYGYRLDVLRGMTIFEINPKPESEVRAMMAEAREADKGYFLFQHRLADGSLRWVESYASPIGLQNRTLVLSIVHDVTERIENEQKLAEAHQLLREQSASIEANRDFITSILDSVASHIAILDADGTIAEVNRPWRKFAAGNGMSPGWAGVGDNYLAACTVAQGDEQSLALAAADGIGEVMAGRRAEFVMEYPCDAPDQKRWFQMRVTPLRDGNGRVVVSHDDISKLKTAEIELAKARLFLDSIFNSVPDPIFVKDRGHRWVFLNDSFCSFTGTGRDALLGKSDYEFFPKEEADIYWAKDEEVFASGRESLNEEPFTDLEGKTHTILTKKTVFADVDGNPFLIGTIRDISERKQIELRLNELLDLNQKIINECPVGIVAFKASGECVLANRAYADIVGTGEEAVRAGNFRELRNWEETGLLAAAQQALATHAIVQSSVHHATPHGQEVLADVFFVPFASGGEPHLLCITNDVTELLKARDKAEAASRAKSEFVANMSHEIRTPMNAIMGLSRLLQDSPLGERERDYVAKIQRSAQSLLGILNDILDFSKIEAGHMELEKIPFSLEEVLRNTSTVLSTTARDKGIETVIAVDAEVPFGLVGDSLRLQQILLNLTGNAVKFTEDGEVVLSVRKMAEDETGLTLEFSVRDTGIGIAEEQQKELFAAFSQADSSTSRKYGGTGLGLAISSRLAALMGGSITVTSALGRGSDFRFSARFGRAPEGSFARPSFAGLEKLAVLVVDDNETAREVLVHTCRSFRWIPDAVASAEDALDLLRRRTADGADLDILLLDWRMPGMDGIALLKAAKADPAIRLPPVILMFTAYGSEAVARVCDDVRIDGILGKPITPSSLFDAVARVRSGNPMAGNSPALPPLAGRLTGLRVLLVEDNEINQEVARDILIRAGAAVEVVGDGRAAVAALASDPGRFDAVLMDVQMPGMDGYEAAGIIRGRFGLTALPIVAMTANAMEADRQKAFEAGMDAHVAKPIDVDQLIATLTALVPGIVPGVVPGIGATESASSAGDAAPEEADRPELPAGLPGMDLRTALARLGGDERLLVSLLTRFTETQGGTTEEARRLVAERKGEEAARLLHRLRGVAANLGAVEAAGLAAASEAALKEGREAELPGLLAELDAALAAVGTAVRNAARDAARKPDQRRTPLPSAPHAAPADIGESLDRLLTLLKASNLAAEDMFQALGPAIEAAVPEDAFAELAQAIETLDFAAAQESVLHMLAGLAAGRGNEPG</sequence>
<dbReference type="SMART" id="SM00388">
    <property type="entry name" value="HisKA"/>
    <property type="match status" value="1"/>
</dbReference>
<dbReference type="InterPro" id="IPR036641">
    <property type="entry name" value="HPT_dom_sf"/>
</dbReference>
<feature type="domain" description="Response regulatory" evidence="22">
    <location>
        <begin position="1281"/>
        <end position="1403"/>
    </location>
</feature>
<comment type="subunit">
    <text evidence="14">At low DSF concentrations, interacts with RpfF.</text>
</comment>
<dbReference type="Gene3D" id="3.30.565.10">
    <property type="entry name" value="Histidine kinase-like ATPase, C-terminal domain"/>
    <property type="match status" value="1"/>
</dbReference>
<evidence type="ECO:0000256" key="20">
    <source>
        <dbReference type="SAM" id="Phobius"/>
    </source>
</evidence>
<dbReference type="InterPro" id="IPR035965">
    <property type="entry name" value="PAS-like_dom_sf"/>
</dbReference>
<dbReference type="GO" id="GO:0005886">
    <property type="term" value="C:plasma membrane"/>
    <property type="evidence" value="ECO:0007669"/>
    <property type="project" value="UniProtKB-SubCell"/>
</dbReference>
<keyword evidence="9" id="KW-0418">Kinase</keyword>
<evidence type="ECO:0000256" key="7">
    <source>
        <dbReference type="ARBA" id="ARBA00022692"/>
    </source>
</evidence>
<dbReference type="Proteomes" id="UP000324927">
    <property type="component" value="Unassembled WGS sequence"/>
</dbReference>
<dbReference type="InterPro" id="IPR005467">
    <property type="entry name" value="His_kinase_dom"/>
</dbReference>
<dbReference type="EMBL" id="VTTN01000022">
    <property type="protein sequence ID" value="KAA0590386.1"/>
    <property type="molecule type" value="Genomic_DNA"/>
</dbReference>
<feature type="modified residue" description="4-aspartylphosphate" evidence="17">
    <location>
        <position position="1335"/>
    </location>
</feature>
<dbReference type="SUPFAM" id="SSF47226">
    <property type="entry name" value="Histidine-containing phosphotransfer domain, HPT domain"/>
    <property type="match status" value="1"/>
</dbReference>
<keyword evidence="11 20" id="KW-1133">Transmembrane helix</keyword>
<dbReference type="Pfam" id="PF00512">
    <property type="entry name" value="HisKA"/>
    <property type="match status" value="1"/>
</dbReference>
<evidence type="ECO:0000256" key="19">
    <source>
        <dbReference type="SAM" id="MobiDB-lite"/>
    </source>
</evidence>
<dbReference type="InterPro" id="IPR000700">
    <property type="entry name" value="PAS-assoc_C"/>
</dbReference>
<keyword evidence="8" id="KW-0547">Nucleotide-binding</keyword>
<dbReference type="CDD" id="cd18774">
    <property type="entry name" value="PDC2_HK_sensor"/>
    <property type="match status" value="1"/>
</dbReference>
<feature type="region of interest" description="Disordered" evidence="19">
    <location>
        <begin position="1690"/>
        <end position="1713"/>
    </location>
</feature>
<dbReference type="Pfam" id="PF02518">
    <property type="entry name" value="HATPase_c"/>
    <property type="match status" value="1"/>
</dbReference>
<dbReference type="SMART" id="SM00387">
    <property type="entry name" value="HATPase_c"/>
    <property type="match status" value="1"/>
</dbReference>
<dbReference type="SMART" id="SM00091">
    <property type="entry name" value="PAS"/>
    <property type="match status" value="4"/>
</dbReference>
<evidence type="ECO:0000313" key="27">
    <source>
        <dbReference type="Proteomes" id="UP000324927"/>
    </source>
</evidence>
<evidence type="ECO:0000256" key="4">
    <source>
        <dbReference type="ARBA" id="ARBA00022475"/>
    </source>
</evidence>
<feature type="domain" description="PAC" evidence="24">
    <location>
        <begin position="857"/>
        <end position="908"/>
    </location>
</feature>
<feature type="region of interest" description="Disordered" evidence="19">
    <location>
        <begin position="1558"/>
        <end position="1581"/>
    </location>
</feature>
<dbReference type="Pfam" id="PF08448">
    <property type="entry name" value="PAS_4"/>
    <property type="match status" value="4"/>
</dbReference>
<evidence type="ECO:0000256" key="1">
    <source>
        <dbReference type="ARBA" id="ARBA00000085"/>
    </source>
</evidence>
<dbReference type="PROSITE" id="PS50113">
    <property type="entry name" value="PAC"/>
    <property type="match status" value="3"/>
</dbReference>